<evidence type="ECO:0000313" key="3">
    <source>
        <dbReference type="EMBL" id="CAD9097178.1"/>
    </source>
</evidence>
<feature type="compositionally biased region" description="Low complexity" evidence="1">
    <location>
        <begin position="81"/>
        <end position="93"/>
    </location>
</feature>
<organism evidence="3">
    <name type="scientific">Neobodo designis</name>
    <name type="common">Flagellated protozoan</name>
    <name type="synonym">Bodo designis</name>
    <dbReference type="NCBI Taxonomy" id="312471"/>
    <lineage>
        <taxon>Eukaryota</taxon>
        <taxon>Discoba</taxon>
        <taxon>Euglenozoa</taxon>
        <taxon>Kinetoplastea</taxon>
        <taxon>Metakinetoplastina</taxon>
        <taxon>Neobodonida</taxon>
        <taxon>Neobodo</taxon>
    </lineage>
</organism>
<proteinExistence type="predicted"/>
<feature type="compositionally biased region" description="Basic and acidic residues" evidence="1">
    <location>
        <begin position="153"/>
        <end position="169"/>
    </location>
</feature>
<sequence length="205" mass="22244">MSTLSEIMQLELLLAVLVAIAVLAVIVTVVGLIARLRAEQRAAPAAAEDSDRSDAVNEDEDGDAVHAVLPFETEPLRDDIINNNSTSNTINSSHESVESPAAAGQLKADPEDDLSPYHRHFYDQRSFTDFPADDAASRVNEHDDAPRAQSDLRAGRTGEHDGISQDRHDLLEFPAADFASVNQPDAPRVPSDASFARTHDVRVLI</sequence>
<dbReference type="EMBL" id="HBGF01007604">
    <property type="protein sequence ID" value="CAD9097178.1"/>
    <property type="molecule type" value="Transcribed_RNA"/>
</dbReference>
<keyword evidence="2" id="KW-0812">Transmembrane</keyword>
<name>A0A7S1L8C2_NEODS</name>
<evidence type="ECO:0000256" key="1">
    <source>
        <dbReference type="SAM" id="MobiDB-lite"/>
    </source>
</evidence>
<feature type="region of interest" description="Disordered" evidence="1">
    <location>
        <begin position="78"/>
        <end position="117"/>
    </location>
</feature>
<feature type="compositionally biased region" description="Basic and acidic residues" evidence="1">
    <location>
        <begin position="137"/>
        <end position="146"/>
    </location>
</feature>
<gene>
    <name evidence="3" type="ORF">NDES1114_LOCUS5154</name>
</gene>
<keyword evidence="2" id="KW-0472">Membrane</keyword>
<dbReference type="AlphaFoldDB" id="A0A7S1L8C2"/>
<protein>
    <submittedName>
        <fullName evidence="3">Uncharacterized protein</fullName>
    </submittedName>
</protein>
<keyword evidence="2" id="KW-1133">Transmembrane helix</keyword>
<feature type="transmembrane region" description="Helical" evidence="2">
    <location>
        <begin position="12"/>
        <end position="34"/>
    </location>
</feature>
<feature type="region of interest" description="Disordered" evidence="1">
    <location>
        <begin position="137"/>
        <end position="169"/>
    </location>
</feature>
<reference evidence="3" key="1">
    <citation type="submission" date="2021-01" db="EMBL/GenBank/DDBJ databases">
        <authorList>
            <person name="Corre E."/>
            <person name="Pelletier E."/>
            <person name="Niang G."/>
            <person name="Scheremetjew M."/>
            <person name="Finn R."/>
            <person name="Kale V."/>
            <person name="Holt S."/>
            <person name="Cochrane G."/>
            <person name="Meng A."/>
            <person name="Brown T."/>
            <person name="Cohen L."/>
        </authorList>
    </citation>
    <scope>NUCLEOTIDE SEQUENCE</scope>
    <source>
        <strain evidence="3">CCAP 1951/1</strain>
    </source>
</reference>
<evidence type="ECO:0000256" key="2">
    <source>
        <dbReference type="SAM" id="Phobius"/>
    </source>
</evidence>
<accession>A0A7S1L8C2</accession>